<feature type="region of interest" description="Disordered" evidence="1">
    <location>
        <begin position="223"/>
        <end position="258"/>
    </location>
</feature>
<feature type="compositionally biased region" description="Basic residues" evidence="1">
    <location>
        <begin position="8"/>
        <end position="18"/>
    </location>
</feature>
<dbReference type="AlphaFoldDB" id="A0A7S0ZSW3"/>
<reference evidence="2" key="1">
    <citation type="submission" date="2021-01" db="EMBL/GenBank/DDBJ databases">
        <authorList>
            <person name="Corre E."/>
            <person name="Pelletier E."/>
            <person name="Niang G."/>
            <person name="Scheremetjew M."/>
            <person name="Finn R."/>
            <person name="Kale V."/>
            <person name="Holt S."/>
            <person name="Cochrane G."/>
            <person name="Meng A."/>
            <person name="Brown T."/>
            <person name="Cohen L."/>
        </authorList>
    </citation>
    <scope>NUCLEOTIDE SEQUENCE</scope>
</reference>
<proteinExistence type="predicted"/>
<protein>
    <submittedName>
        <fullName evidence="2">Uncharacterized protein</fullName>
    </submittedName>
</protein>
<evidence type="ECO:0000256" key="1">
    <source>
        <dbReference type="SAM" id="MobiDB-lite"/>
    </source>
</evidence>
<organism evidence="2">
    <name type="scientific">Noctiluca scintillans</name>
    <name type="common">Sea sparkle</name>
    <name type="synonym">Red tide dinoflagellate</name>
    <dbReference type="NCBI Taxonomy" id="2966"/>
    <lineage>
        <taxon>Eukaryota</taxon>
        <taxon>Sar</taxon>
        <taxon>Alveolata</taxon>
        <taxon>Dinophyceae</taxon>
        <taxon>Noctilucales</taxon>
        <taxon>Noctilucaceae</taxon>
        <taxon>Noctiluca</taxon>
    </lineage>
</organism>
<evidence type="ECO:0000313" key="2">
    <source>
        <dbReference type="EMBL" id="CAD8831538.1"/>
    </source>
</evidence>
<feature type="region of interest" description="Disordered" evidence="1">
    <location>
        <begin position="1"/>
        <end position="36"/>
    </location>
</feature>
<sequence length="258" mass="27684">MPQSKAKAFAKGKAKAKPKAGNAKSKAKSKPRTKPIEAVEDITFASAGEAHGEAQDDVVVPLAKAKAGAKKKVLDLIGEGTLEEAVAEARGRIAGVSAKLAELQEQESAHSRSASQAQKELDLAQEEVARTIQEELAAAKAYHDIKERNKVPSDDDQKAQLLETEKKLAMLEVMAASQSKMKLLEEQQRVATEAAEAVRLAIQEQKQREKDALEATRAALAAAKEANKRRSSLGAEPPRKKILLEEADTLPPLSADAD</sequence>
<accession>A0A7S0ZSW3</accession>
<name>A0A7S0ZSW3_NOCSC</name>
<dbReference type="EMBL" id="HBFQ01008373">
    <property type="protein sequence ID" value="CAD8831538.1"/>
    <property type="molecule type" value="Transcribed_RNA"/>
</dbReference>
<gene>
    <name evidence="2" type="ORF">NSCI0253_LOCUS5885</name>
</gene>
<feature type="region of interest" description="Disordered" evidence="1">
    <location>
        <begin position="102"/>
        <end position="123"/>
    </location>
</feature>